<protein>
    <recommendedName>
        <fullName evidence="1">HD/PDEase domain-containing protein</fullName>
    </recommendedName>
</protein>
<evidence type="ECO:0000259" key="1">
    <source>
        <dbReference type="SMART" id="SM00471"/>
    </source>
</evidence>
<dbReference type="PANTHER" id="PTHR38659:SF2">
    <property type="entry name" value="HDIG DOMAIN PROTEIN"/>
    <property type="match status" value="1"/>
</dbReference>
<feature type="domain" description="HD/PDEase" evidence="1">
    <location>
        <begin position="41"/>
        <end position="166"/>
    </location>
</feature>
<dbReference type="GeneID" id="37874537"/>
<accession>A0A2Z5PEY5</accession>
<dbReference type="Proteomes" id="UP000263689">
    <property type="component" value="Chromosome"/>
</dbReference>
<sequence>MNIVLNDLLNDATLYEKFSNFKKMQEIPNFNEYLTFLTERCEKNVVLHSIAVADYVYEFGIKLLNKKYDFDLDTAVLGAILHDIGRSKSHNIDHGIIGSEILLKNNFNEKYAKIAERHIGAGISIKETEDLNLPKKDYIPKTLEEKVIANADNLVSGHIRVDIGFVIDKFKKRTNNEVSNKVYALYLEINKLIGN</sequence>
<evidence type="ECO:0000313" key="2">
    <source>
        <dbReference type="EMBL" id="BAP62149.1"/>
    </source>
</evidence>
<dbReference type="SMART" id="SM00471">
    <property type="entry name" value="HDc"/>
    <property type="match status" value="1"/>
</dbReference>
<proteinExistence type="predicted"/>
<dbReference type="KEGG" id="mmao:MMOS7_00630"/>
<dbReference type="PANTHER" id="PTHR38659">
    <property type="entry name" value="METAL-DEPENDENT PHOSPHOHYDROLASE"/>
    <property type="match status" value="1"/>
</dbReference>
<dbReference type="InterPro" id="IPR006674">
    <property type="entry name" value="HD_domain"/>
</dbReference>
<dbReference type="Gene3D" id="1.10.3210.10">
    <property type="entry name" value="Hypothetical protein af1432"/>
    <property type="match status" value="1"/>
</dbReference>
<reference evidence="2 3" key="1">
    <citation type="submission" date="2009-06" db="EMBL/GenBank/DDBJ databases">
        <title>Molecular Evidence for Microbiologically Influenced Corrosion from genome of Methanogen.</title>
        <authorList>
            <person name="Ito N."/>
            <person name="Tsurumaru H."/>
            <person name="Shimizu A."/>
            <person name="Harada T."/>
            <person name="Hosoyama A."/>
            <person name="Horikawa H."/>
            <person name="Wakai S."/>
            <person name="Sasaki K."/>
            <person name="Nishijima K."/>
            <person name="Ataku H."/>
            <person name="Yamazaki J."/>
            <person name="Mise M."/>
            <person name="Yamazaki S."/>
            <person name="Tanikawa S."/>
            <person name="Harayama S."/>
            <person name="Fujita N."/>
        </authorList>
    </citation>
    <scope>NUCLEOTIDE SEQUENCE [LARGE SCALE GENOMIC DNA]</scope>
    <source>
        <strain evidence="3">OS7 ( NBRC 103642)</strain>
    </source>
</reference>
<dbReference type="AlphaFoldDB" id="A0A2Z5PEY5"/>
<dbReference type="InterPro" id="IPR003607">
    <property type="entry name" value="HD/PDEase_dom"/>
</dbReference>
<dbReference type="RefSeq" id="WP_119720489.1">
    <property type="nucleotide sequence ID" value="NZ_AP011528.1"/>
</dbReference>
<gene>
    <name evidence="2" type="ORF">MMOS7_00630</name>
</gene>
<name>A0A2Z5PEY5_METMI</name>
<dbReference type="EMBL" id="AP011528">
    <property type="protein sequence ID" value="BAP62149.1"/>
    <property type="molecule type" value="Genomic_DNA"/>
</dbReference>
<dbReference type="CDD" id="cd00077">
    <property type="entry name" value="HDc"/>
    <property type="match status" value="1"/>
</dbReference>
<dbReference type="SUPFAM" id="SSF109604">
    <property type="entry name" value="HD-domain/PDEase-like"/>
    <property type="match status" value="1"/>
</dbReference>
<dbReference type="Pfam" id="PF01966">
    <property type="entry name" value="HD"/>
    <property type="match status" value="1"/>
</dbReference>
<evidence type="ECO:0000313" key="3">
    <source>
        <dbReference type="Proteomes" id="UP000263689"/>
    </source>
</evidence>
<dbReference type="InterPro" id="IPR006675">
    <property type="entry name" value="HDIG_dom"/>
</dbReference>
<organism evidence="2 3">
    <name type="scientific">Methanococcus maripaludis OS7</name>
    <dbReference type="NCBI Taxonomy" id="637915"/>
    <lineage>
        <taxon>Archaea</taxon>
        <taxon>Methanobacteriati</taxon>
        <taxon>Methanobacteriota</taxon>
        <taxon>Methanomada group</taxon>
        <taxon>Methanococci</taxon>
        <taxon>Methanococcales</taxon>
        <taxon>Methanococcaceae</taxon>
        <taxon>Methanococcus</taxon>
    </lineage>
</organism>
<dbReference type="NCBIfam" id="TIGR00277">
    <property type="entry name" value="HDIG"/>
    <property type="match status" value="1"/>
</dbReference>